<organism evidence="2 3">
    <name type="scientific">Roseococcus suduntuyensis</name>
    <dbReference type="NCBI Taxonomy" id="455361"/>
    <lineage>
        <taxon>Bacteria</taxon>
        <taxon>Pseudomonadati</taxon>
        <taxon>Pseudomonadota</taxon>
        <taxon>Alphaproteobacteria</taxon>
        <taxon>Acetobacterales</taxon>
        <taxon>Roseomonadaceae</taxon>
        <taxon>Roseococcus</taxon>
    </lineage>
</organism>
<feature type="domain" description="GST N-terminal" evidence="1">
    <location>
        <begin position="1"/>
        <end position="78"/>
    </location>
</feature>
<dbReference type="Gene3D" id="3.40.30.10">
    <property type="entry name" value="Glutaredoxin"/>
    <property type="match status" value="1"/>
</dbReference>
<dbReference type="Proteomes" id="UP000553193">
    <property type="component" value="Unassembled WGS sequence"/>
</dbReference>
<dbReference type="InterPro" id="IPR036282">
    <property type="entry name" value="Glutathione-S-Trfase_C_sf"/>
</dbReference>
<dbReference type="RefSeq" id="WP_184382220.1">
    <property type="nucleotide sequence ID" value="NZ_JACIDJ010000001.1"/>
</dbReference>
<dbReference type="InterPro" id="IPR050983">
    <property type="entry name" value="GST_Omega/HSP26"/>
</dbReference>
<dbReference type="InterPro" id="IPR004045">
    <property type="entry name" value="Glutathione_S-Trfase_N"/>
</dbReference>
<evidence type="ECO:0000259" key="1">
    <source>
        <dbReference type="PROSITE" id="PS50404"/>
    </source>
</evidence>
<dbReference type="CDD" id="cd03205">
    <property type="entry name" value="GST_C_6"/>
    <property type="match status" value="1"/>
</dbReference>
<keyword evidence="3" id="KW-1185">Reference proteome</keyword>
<name>A0A840A9X6_9PROT</name>
<dbReference type="GO" id="GO:0004364">
    <property type="term" value="F:glutathione transferase activity"/>
    <property type="evidence" value="ECO:0007669"/>
    <property type="project" value="UniProtKB-EC"/>
</dbReference>
<dbReference type="Pfam" id="PF13417">
    <property type="entry name" value="GST_N_3"/>
    <property type="match status" value="1"/>
</dbReference>
<sequence>MKLHFSGTSPYVRKCVAVAKHHGLSMEHVPANPAQNPASLLADNPLCKVPSFVTDDGLALNDSPVICEYLDHIGTGAKLFPAPGPARWQALAIAVLADGILDAAVPRRGASMLPQDEGRQAADARFKAAMTRAVDALEGMDLSGPLDIGKVGVVCALGYLDFRYAHEPWRPGHPKLEACYEAQMQNPIFAETKPG</sequence>
<dbReference type="EMBL" id="JACIDJ010000001">
    <property type="protein sequence ID" value="MBB3897293.1"/>
    <property type="molecule type" value="Genomic_DNA"/>
</dbReference>
<dbReference type="AlphaFoldDB" id="A0A840A9X6"/>
<dbReference type="SUPFAM" id="SSF47616">
    <property type="entry name" value="GST C-terminal domain-like"/>
    <property type="match status" value="1"/>
</dbReference>
<proteinExistence type="predicted"/>
<keyword evidence="2" id="KW-0808">Transferase</keyword>
<dbReference type="PANTHER" id="PTHR43968">
    <property type="match status" value="1"/>
</dbReference>
<reference evidence="2 3" key="1">
    <citation type="submission" date="2020-08" db="EMBL/GenBank/DDBJ databases">
        <title>Genomic Encyclopedia of Type Strains, Phase IV (KMG-IV): sequencing the most valuable type-strain genomes for metagenomic binning, comparative biology and taxonomic classification.</title>
        <authorList>
            <person name="Goeker M."/>
        </authorList>
    </citation>
    <scope>NUCLEOTIDE SEQUENCE [LARGE SCALE GENOMIC DNA]</scope>
    <source>
        <strain evidence="2 3">DSM 19979</strain>
    </source>
</reference>
<dbReference type="Gene3D" id="1.20.1050.10">
    <property type="match status" value="1"/>
</dbReference>
<dbReference type="GO" id="GO:0005737">
    <property type="term" value="C:cytoplasm"/>
    <property type="evidence" value="ECO:0007669"/>
    <property type="project" value="TreeGrafter"/>
</dbReference>
<dbReference type="PANTHER" id="PTHR43968:SF6">
    <property type="entry name" value="GLUTATHIONE S-TRANSFERASE OMEGA"/>
    <property type="match status" value="1"/>
</dbReference>
<dbReference type="EC" id="2.5.1.18" evidence="2"/>
<accession>A0A840A9X6</accession>
<evidence type="ECO:0000313" key="3">
    <source>
        <dbReference type="Proteomes" id="UP000553193"/>
    </source>
</evidence>
<dbReference type="PROSITE" id="PS50404">
    <property type="entry name" value="GST_NTER"/>
    <property type="match status" value="1"/>
</dbReference>
<dbReference type="InterPro" id="IPR036249">
    <property type="entry name" value="Thioredoxin-like_sf"/>
</dbReference>
<gene>
    <name evidence="2" type="ORF">GGQ83_000719</name>
</gene>
<dbReference type="SUPFAM" id="SSF52833">
    <property type="entry name" value="Thioredoxin-like"/>
    <property type="match status" value="1"/>
</dbReference>
<evidence type="ECO:0000313" key="2">
    <source>
        <dbReference type="EMBL" id="MBB3897293.1"/>
    </source>
</evidence>
<protein>
    <submittedName>
        <fullName evidence="2">Glutathione S-transferase</fullName>
        <ecNumber evidence="2">2.5.1.18</ecNumber>
    </submittedName>
</protein>
<comment type="caution">
    <text evidence="2">The sequence shown here is derived from an EMBL/GenBank/DDBJ whole genome shotgun (WGS) entry which is preliminary data.</text>
</comment>